<dbReference type="GO" id="GO:0004015">
    <property type="term" value="F:adenosylmethionine-8-amino-7-oxononanoate transaminase activity"/>
    <property type="evidence" value="ECO:0007669"/>
    <property type="project" value="TreeGrafter"/>
</dbReference>
<evidence type="ECO:0000313" key="4">
    <source>
        <dbReference type="EMBL" id="MBW84030.1"/>
    </source>
</evidence>
<organism evidence="4">
    <name type="scientific">Rhizophora mucronata</name>
    <name type="common">Asiatic mangrove</name>
    <dbReference type="NCBI Taxonomy" id="61149"/>
    <lineage>
        <taxon>Eukaryota</taxon>
        <taxon>Viridiplantae</taxon>
        <taxon>Streptophyta</taxon>
        <taxon>Embryophyta</taxon>
        <taxon>Tracheophyta</taxon>
        <taxon>Spermatophyta</taxon>
        <taxon>Magnoliopsida</taxon>
        <taxon>eudicotyledons</taxon>
        <taxon>Gunneridae</taxon>
        <taxon>Pentapetalae</taxon>
        <taxon>rosids</taxon>
        <taxon>fabids</taxon>
        <taxon>Malpighiales</taxon>
        <taxon>Rhizophoraceae</taxon>
        <taxon>Rhizophora</taxon>
    </lineage>
</organism>
<dbReference type="GO" id="GO:0030170">
    <property type="term" value="F:pyridoxal phosphate binding"/>
    <property type="evidence" value="ECO:0007669"/>
    <property type="project" value="InterPro"/>
</dbReference>
<dbReference type="InterPro" id="IPR015424">
    <property type="entry name" value="PyrdxlP-dep_Trfase"/>
</dbReference>
<proteinExistence type="predicted"/>
<dbReference type="PANTHER" id="PTHR42684:SF3">
    <property type="entry name" value="ADENOSYLMETHIONINE-8-AMINO-7-OXONONANOATE AMINOTRANSFERASE"/>
    <property type="match status" value="1"/>
</dbReference>
<dbReference type="PROSITE" id="PS00600">
    <property type="entry name" value="AA_TRANSFER_CLASS_3"/>
    <property type="match status" value="1"/>
</dbReference>
<dbReference type="GO" id="GO:0004141">
    <property type="term" value="F:dethiobiotin synthase activity"/>
    <property type="evidence" value="ECO:0007669"/>
    <property type="project" value="TreeGrafter"/>
</dbReference>
<keyword evidence="2" id="KW-0032">Aminotransferase</keyword>
<dbReference type="GO" id="GO:0005739">
    <property type="term" value="C:mitochondrion"/>
    <property type="evidence" value="ECO:0007669"/>
    <property type="project" value="UniProtKB-SubCell"/>
</dbReference>
<comment type="subcellular location">
    <subcellularLocation>
        <location evidence="1">Mitochondrion</location>
    </subcellularLocation>
</comment>
<protein>
    <submittedName>
        <fullName evidence="4">Uncharacterized protein</fullName>
    </submittedName>
</protein>
<dbReference type="InterPro" id="IPR049704">
    <property type="entry name" value="Aminotrans_3_PPA_site"/>
</dbReference>
<dbReference type="InterPro" id="IPR005814">
    <property type="entry name" value="Aminotrans_3"/>
</dbReference>
<dbReference type="AlphaFoldDB" id="A0A2P2IS42"/>
<dbReference type="GO" id="GO:0009102">
    <property type="term" value="P:biotin biosynthetic process"/>
    <property type="evidence" value="ECO:0007669"/>
    <property type="project" value="TreeGrafter"/>
</dbReference>
<evidence type="ECO:0000256" key="1">
    <source>
        <dbReference type="ARBA" id="ARBA00004173"/>
    </source>
</evidence>
<name>A0A2P2IS42_RHIMU</name>
<keyword evidence="3" id="KW-0808">Transferase</keyword>
<accession>A0A2P2IS42</accession>
<reference evidence="4" key="1">
    <citation type="submission" date="2018-02" db="EMBL/GenBank/DDBJ databases">
        <title>Rhizophora mucronata_Transcriptome.</title>
        <authorList>
            <person name="Meera S.P."/>
            <person name="Sreeshan A."/>
            <person name="Augustine A."/>
        </authorList>
    </citation>
    <scope>NUCLEOTIDE SEQUENCE</scope>
    <source>
        <tissue evidence="4">Leaf</tissue>
    </source>
</reference>
<dbReference type="InterPro" id="IPR015421">
    <property type="entry name" value="PyrdxlP-dep_Trfase_major"/>
</dbReference>
<dbReference type="Pfam" id="PF00202">
    <property type="entry name" value="Aminotran_3"/>
    <property type="match status" value="1"/>
</dbReference>
<evidence type="ECO:0000256" key="3">
    <source>
        <dbReference type="ARBA" id="ARBA00022679"/>
    </source>
</evidence>
<dbReference type="SUPFAM" id="SSF53383">
    <property type="entry name" value="PLP-dependent transferases"/>
    <property type="match status" value="1"/>
</dbReference>
<evidence type="ECO:0000256" key="2">
    <source>
        <dbReference type="ARBA" id="ARBA00022576"/>
    </source>
</evidence>
<sequence length="231" mass="25424">MEAQAPSSFTGFLQQPWYTGRGIFLDPPTAFMSNSMWTLSLPDGMHPENVFHGEMTFSFCNQIFDKSRDKSDLAAIYSAYISEQLLQYSGLKGSVHIGALIIEPVIQGAGGMIMIDPLFQRVLVKECRIRNIPVIFDEVFTGFWRLGVEAAADLLDCVPDIACFAKLMTGGVIPLAATLATDAIFNSFFGDSKVNASTSALCAIYAFLFTLLPGDALDWINPQWKQRGQQS</sequence>
<dbReference type="Gene3D" id="3.40.640.10">
    <property type="entry name" value="Type I PLP-dependent aspartate aminotransferase-like (Major domain)"/>
    <property type="match status" value="1"/>
</dbReference>
<dbReference type="PANTHER" id="PTHR42684">
    <property type="entry name" value="ADENOSYLMETHIONINE-8-AMINO-7-OXONONANOATE AMINOTRANSFERASE"/>
    <property type="match status" value="1"/>
</dbReference>
<dbReference type="EMBL" id="GGEC01003547">
    <property type="protein sequence ID" value="MBW84030.1"/>
    <property type="molecule type" value="Transcribed_RNA"/>
</dbReference>